<organism evidence="1 2">
    <name type="scientific">Thermincola ferriacetica</name>
    <dbReference type="NCBI Taxonomy" id="281456"/>
    <lineage>
        <taxon>Bacteria</taxon>
        <taxon>Bacillati</taxon>
        <taxon>Bacillota</taxon>
        <taxon>Clostridia</taxon>
        <taxon>Eubacteriales</taxon>
        <taxon>Thermincolaceae</taxon>
        <taxon>Thermincola</taxon>
    </lineage>
</organism>
<name>A0A0L6VZQ6_9FIRM</name>
<accession>A0A0L6VZQ6</accession>
<dbReference type="AlphaFoldDB" id="A0A0L6VZQ6"/>
<dbReference type="EMBL" id="LGTE01000024">
    <property type="protein sequence ID" value="KNZ68691.1"/>
    <property type="molecule type" value="Genomic_DNA"/>
</dbReference>
<dbReference type="Proteomes" id="UP000037175">
    <property type="component" value="Unassembled WGS sequence"/>
</dbReference>
<sequence>MGKVPHAPVWSKEMQGLPSAVNSEREYAAEVVRETGEVILWLQSRLK</sequence>
<evidence type="ECO:0000313" key="2">
    <source>
        <dbReference type="Proteomes" id="UP000037175"/>
    </source>
</evidence>
<protein>
    <submittedName>
        <fullName evidence="1">Uncharacterized protein</fullName>
    </submittedName>
</protein>
<gene>
    <name evidence="1" type="ORF">Tfer_2785</name>
</gene>
<keyword evidence="2" id="KW-1185">Reference proteome</keyword>
<evidence type="ECO:0000313" key="1">
    <source>
        <dbReference type="EMBL" id="KNZ68691.1"/>
    </source>
</evidence>
<comment type="caution">
    <text evidence="1">The sequence shown here is derived from an EMBL/GenBank/DDBJ whole genome shotgun (WGS) entry which is preliminary data.</text>
</comment>
<proteinExistence type="predicted"/>
<reference evidence="2" key="1">
    <citation type="submission" date="2015-07" db="EMBL/GenBank/DDBJ databases">
        <title>Complete Genome of Thermincola ferriacetica strain Z-0001T.</title>
        <authorList>
            <person name="Lusk B."/>
            <person name="Badalamenti J.P."/>
            <person name="Parameswaran P."/>
            <person name="Bond D.R."/>
            <person name="Torres C.I."/>
        </authorList>
    </citation>
    <scope>NUCLEOTIDE SEQUENCE [LARGE SCALE GENOMIC DNA]</scope>
    <source>
        <strain evidence="2">Z-0001</strain>
    </source>
</reference>